<proteinExistence type="predicted"/>
<dbReference type="GO" id="GO:0004803">
    <property type="term" value="F:transposase activity"/>
    <property type="evidence" value="ECO:0007669"/>
    <property type="project" value="InterPro"/>
</dbReference>
<evidence type="ECO:0000259" key="1">
    <source>
        <dbReference type="Pfam" id="PF01609"/>
    </source>
</evidence>
<dbReference type="Proteomes" id="UP000247903">
    <property type="component" value="Unassembled WGS sequence"/>
</dbReference>
<dbReference type="PANTHER" id="PTHR37529">
    <property type="entry name" value="TRANSPOSASE INSG FOR INSERTION SEQUENCE ELEMENT IS4-RELATED"/>
    <property type="match status" value="1"/>
</dbReference>
<dbReference type="EMBL" id="QJHK01000046">
    <property type="protein sequence ID" value="PXY38658.1"/>
    <property type="molecule type" value="Genomic_DNA"/>
</dbReference>
<sequence>MVEANIKIIEELKEFLKIINTDSDLRKLFTNKASDFTRNRKLTYNRTVFLIINMLKKSLSIEIQNFFDNCISGNLSCTKSALSIQRKKLKPLFFEVWNRLLVDCFYNYYGEKVKKWNGFLLIAVDGSTINLVDKQEVKNHFGTHGNHLGEVPMAGIMKFYDVLNKITVFSKIHPIKIGEKSIVAQHIESIPEGSLSIYDRGFASFSLMYLLIHQEKTKHFVMRCKQGFNKEVSDFMLSCDDDKVINLGPNYRAIHKMKEYGFSIFLHTTIPVRMIKVVLETGETEVLLTNLYDSVKYKKEIFKTLYFMRWKIETSYNHDKNVLQLGEFSGHTLWSIEQDFYAATFVSNLQSIIEKQCESYLKIKNKIRKHDYQINRTLSIGS</sequence>
<comment type="caution">
    <text evidence="2">The sequence shown here is derived from an EMBL/GenBank/DDBJ whole genome shotgun (WGS) entry which is preliminary data.</text>
</comment>
<feature type="non-terminal residue" evidence="2">
    <location>
        <position position="382"/>
    </location>
</feature>
<dbReference type="GO" id="GO:0006313">
    <property type="term" value="P:DNA transposition"/>
    <property type="evidence" value="ECO:0007669"/>
    <property type="project" value="InterPro"/>
</dbReference>
<dbReference type="PANTHER" id="PTHR37529:SF1">
    <property type="entry name" value="TRANSPOSASE INSG FOR INSERTION SEQUENCE ELEMENT IS4-RELATED"/>
    <property type="match status" value="1"/>
</dbReference>
<protein>
    <submittedName>
        <fullName evidence="2">IS4 family transposase</fullName>
    </submittedName>
</protein>
<dbReference type="OrthoDB" id="1308160at2"/>
<dbReference type="NCBIfam" id="NF033592">
    <property type="entry name" value="transpos_IS4_1"/>
    <property type="match status" value="1"/>
</dbReference>
<evidence type="ECO:0000313" key="2">
    <source>
        <dbReference type="EMBL" id="PXY38658.1"/>
    </source>
</evidence>
<dbReference type="SUPFAM" id="SSF53098">
    <property type="entry name" value="Ribonuclease H-like"/>
    <property type="match status" value="1"/>
</dbReference>
<reference evidence="2 3" key="1">
    <citation type="submission" date="2018-05" db="EMBL/GenBank/DDBJ databases">
        <title>Flavobacterium sp. strain IMCC34759, incomplete genome.</title>
        <authorList>
            <person name="Joung Y."/>
            <person name="Cho J."/>
        </authorList>
    </citation>
    <scope>NUCLEOTIDE SEQUENCE [LARGE SCALE GENOMIC DNA]</scope>
    <source>
        <strain evidence="2 3">IMCC34759</strain>
    </source>
</reference>
<dbReference type="InterPro" id="IPR002559">
    <property type="entry name" value="Transposase_11"/>
</dbReference>
<feature type="domain" description="Transposase IS4-like" evidence="1">
    <location>
        <begin position="121"/>
        <end position="349"/>
    </location>
</feature>
<organism evidence="2 3">
    <name type="scientific">Flavobacterium cheongpyeongense</name>
    <dbReference type="NCBI Taxonomy" id="2212651"/>
    <lineage>
        <taxon>Bacteria</taxon>
        <taxon>Pseudomonadati</taxon>
        <taxon>Bacteroidota</taxon>
        <taxon>Flavobacteriia</taxon>
        <taxon>Flavobacteriales</taxon>
        <taxon>Flavobacteriaceae</taxon>
        <taxon>Flavobacterium</taxon>
    </lineage>
</organism>
<keyword evidence="3" id="KW-1185">Reference proteome</keyword>
<dbReference type="InterPro" id="IPR047952">
    <property type="entry name" value="Transpos_IS4"/>
</dbReference>
<name>A0A2V4BI61_9FLAO</name>
<gene>
    <name evidence="2" type="ORF">DMB65_21835</name>
</gene>
<evidence type="ECO:0000313" key="3">
    <source>
        <dbReference type="Proteomes" id="UP000247903"/>
    </source>
</evidence>
<dbReference type="RefSeq" id="WP_110308726.1">
    <property type="nucleotide sequence ID" value="NZ_QJHK01000046.1"/>
</dbReference>
<dbReference type="InterPro" id="IPR012337">
    <property type="entry name" value="RNaseH-like_sf"/>
</dbReference>
<dbReference type="AlphaFoldDB" id="A0A2V4BI61"/>
<dbReference type="Pfam" id="PF01609">
    <property type="entry name" value="DDE_Tnp_1"/>
    <property type="match status" value="1"/>
</dbReference>
<dbReference type="GO" id="GO:0003677">
    <property type="term" value="F:DNA binding"/>
    <property type="evidence" value="ECO:0007669"/>
    <property type="project" value="InterPro"/>
</dbReference>
<accession>A0A2V4BI61</accession>